<protein>
    <submittedName>
        <fullName evidence="1">Uncharacterized protein</fullName>
    </submittedName>
</protein>
<dbReference type="Proteomes" id="UP000031586">
    <property type="component" value="Unassembled WGS sequence"/>
</dbReference>
<accession>A0A0C1Z4F1</accession>
<dbReference type="EMBL" id="JPRD01000044">
    <property type="protein sequence ID" value="KIF51019.1"/>
    <property type="molecule type" value="Genomic_DNA"/>
</dbReference>
<organism evidence="1 2">
    <name type="scientific">Vibrio owensii CAIM 1854 = LMG 25443</name>
    <dbReference type="NCBI Taxonomy" id="1229493"/>
    <lineage>
        <taxon>Bacteria</taxon>
        <taxon>Pseudomonadati</taxon>
        <taxon>Pseudomonadota</taxon>
        <taxon>Gammaproteobacteria</taxon>
        <taxon>Vibrionales</taxon>
        <taxon>Vibrionaceae</taxon>
        <taxon>Vibrio</taxon>
    </lineage>
</organism>
<evidence type="ECO:0000313" key="1">
    <source>
        <dbReference type="EMBL" id="KIF51019.1"/>
    </source>
</evidence>
<reference evidence="1 2" key="1">
    <citation type="submission" date="2014-07" db="EMBL/GenBank/DDBJ databases">
        <title>Unique and conserved regions in Vibrio harveyi and related species in comparison with the shrimp pathogen Vibrio harveyi CAIM 1792.</title>
        <authorList>
            <person name="Espinoza-Valles I."/>
            <person name="Vora G."/>
            <person name="Leekitcharoenphon P."/>
            <person name="Ussery D."/>
            <person name="Hoj L."/>
            <person name="Gomez-Gil B."/>
        </authorList>
    </citation>
    <scope>NUCLEOTIDE SEQUENCE [LARGE SCALE GENOMIC DNA]</scope>
    <source>
        <strain evidence="2">CAIM 1854 / LMG 25443</strain>
    </source>
</reference>
<dbReference type="AlphaFoldDB" id="A0A0C1Z4F1"/>
<evidence type="ECO:0000313" key="2">
    <source>
        <dbReference type="Proteomes" id="UP000031586"/>
    </source>
</evidence>
<name>A0A0C1Z4F1_9VIBR</name>
<comment type="caution">
    <text evidence="1">The sequence shown here is derived from an EMBL/GenBank/DDBJ whole genome shotgun (WGS) entry which is preliminary data.</text>
</comment>
<gene>
    <name evidence="1" type="ORF">H735_22225</name>
</gene>
<proteinExistence type="predicted"/>
<sequence length="110" mass="12369">MSWADCGFDSAGRPIGYAHAAVCDHEGCDKKIDRGLSYACGGMHGVDEHGCEKYFCQEHLSETIAEYGRFYNVCDSCGKELVESGEWEMDHSEGCLVRVPTEWEEDELYE</sequence>
<dbReference type="PATRIC" id="fig|1229493.5.peg.3849"/>
<dbReference type="RefSeq" id="WP_020195231.1">
    <property type="nucleotide sequence ID" value="NZ_BAOH01000018.1"/>
</dbReference>